<evidence type="ECO:0000256" key="1">
    <source>
        <dbReference type="SAM" id="MobiDB-lite"/>
    </source>
</evidence>
<sequence>MFSWELKAIKQIQLDEAIAHGRMSPLESVVYYLKSSQKRCWATTMKEWKNTIEPRRTERGLSHSWKRSRRRSRKEEGDKPPKNKEKGSSSGGMILISMIHCSCIFLMGLDEVYVPIRSIILTTDPIPGVKGDFATLSRDESYRNNQSHIVSKNGSKDESSVSSNSFTNEQYKRLMALINEKSSSGSIPANIVDSGARQHMTYTILNMFNVVDVFNLNMTVGHPNGTKAVVTHTGSLKLTDKIIINDVLVVSDYQDYVLRTQVGTDSESNGLYFLNTDLEDNCKSDDPYDDGKDKDSEKSKGINPTSFGVSVNPDKQDSVNLKRSSWKAGMP</sequence>
<keyword evidence="3" id="KW-1185">Reference proteome</keyword>
<gene>
    <name evidence="2" type="ORF">Tco_1125344</name>
</gene>
<name>A0ABQ5J9A4_9ASTR</name>
<reference evidence="2" key="2">
    <citation type="submission" date="2022-01" db="EMBL/GenBank/DDBJ databases">
        <authorList>
            <person name="Yamashiro T."/>
            <person name="Shiraishi A."/>
            <person name="Satake H."/>
            <person name="Nakayama K."/>
        </authorList>
    </citation>
    <scope>NUCLEOTIDE SEQUENCE</scope>
</reference>
<evidence type="ECO:0000313" key="3">
    <source>
        <dbReference type="Proteomes" id="UP001151760"/>
    </source>
</evidence>
<feature type="region of interest" description="Disordered" evidence="1">
    <location>
        <begin position="56"/>
        <end position="89"/>
    </location>
</feature>
<feature type="non-terminal residue" evidence="2">
    <location>
        <position position="331"/>
    </location>
</feature>
<accession>A0ABQ5J9A4</accession>
<dbReference type="EMBL" id="BQNB010021679">
    <property type="protein sequence ID" value="GJU08914.1"/>
    <property type="molecule type" value="Genomic_DNA"/>
</dbReference>
<feature type="region of interest" description="Disordered" evidence="1">
    <location>
        <begin position="283"/>
        <end position="331"/>
    </location>
</feature>
<reference evidence="2" key="1">
    <citation type="journal article" date="2022" name="Int. J. Mol. Sci.">
        <title>Draft Genome of Tanacetum Coccineum: Genomic Comparison of Closely Related Tanacetum-Family Plants.</title>
        <authorList>
            <person name="Yamashiro T."/>
            <person name="Shiraishi A."/>
            <person name="Nakayama K."/>
            <person name="Satake H."/>
        </authorList>
    </citation>
    <scope>NUCLEOTIDE SEQUENCE</scope>
</reference>
<comment type="caution">
    <text evidence="2">The sequence shown here is derived from an EMBL/GenBank/DDBJ whole genome shotgun (WGS) entry which is preliminary data.</text>
</comment>
<proteinExistence type="predicted"/>
<feature type="compositionally biased region" description="Basic and acidic residues" evidence="1">
    <location>
        <begin position="73"/>
        <end position="87"/>
    </location>
</feature>
<organism evidence="2 3">
    <name type="scientific">Tanacetum coccineum</name>
    <dbReference type="NCBI Taxonomy" id="301880"/>
    <lineage>
        <taxon>Eukaryota</taxon>
        <taxon>Viridiplantae</taxon>
        <taxon>Streptophyta</taxon>
        <taxon>Embryophyta</taxon>
        <taxon>Tracheophyta</taxon>
        <taxon>Spermatophyta</taxon>
        <taxon>Magnoliopsida</taxon>
        <taxon>eudicotyledons</taxon>
        <taxon>Gunneridae</taxon>
        <taxon>Pentapetalae</taxon>
        <taxon>asterids</taxon>
        <taxon>campanulids</taxon>
        <taxon>Asterales</taxon>
        <taxon>Asteraceae</taxon>
        <taxon>Asteroideae</taxon>
        <taxon>Anthemideae</taxon>
        <taxon>Anthemidinae</taxon>
        <taxon>Tanacetum</taxon>
    </lineage>
</organism>
<evidence type="ECO:0000313" key="2">
    <source>
        <dbReference type="EMBL" id="GJU08914.1"/>
    </source>
</evidence>
<protein>
    <submittedName>
        <fullName evidence="2">Uncharacterized protein</fullName>
    </submittedName>
</protein>
<feature type="compositionally biased region" description="Basic and acidic residues" evidence="1">
    <location>
        <begin position="283"/>
        <end position="300"/>
    </location>
</feature>
<dbReference type="Proteomes" id="UP001151760">
    <property type="component" value="Unassembled WGS sequence"/>
</dbReference>